<comment type="caution">
    <text evidence="12">The sequence shown here is derived from an EMBL/GenBank/DDBJ whole genome shotgun (WGS) entry which is preliminary data.</text>
</comment>
<dbReference type="InterPro" id="IPR044492">
    <property type="entry name" value="P_typ_ATPase_HD_dom"/>
</dbReference>
<dbReference type="Pfam" id="PF00403">
    <property type="entry name" value="HMA"/>
    <property type="match status" value="1"/>
</dbReference>
<feature type="transmembrane region" description="Helical" evidence="10">
    <location>
        <begin position="145"/>
        <end position="165"/>
    </location>
</feature>
<dbReference type="InterPro" id="IPR036163">
    <property type="entry name" value="HMA_dom_sf"/>
</dbReference>
<comment type="similarity">
    <text evidence="2 10">Belongs to the cation transport ATPase (P-type) (TC 3.A.3) family. Type IB subfamily.</text>
</comment>
<evidence type="ECO:0000313" key="12">
    <source>
        <dbReference type="EMBL" id="TSD52975.1"/>
    </source>
</evidence>
<dbReference type="PANTHER" id="PTHR43520">
    <property type="entry name" value="ATP7, ISOFORM B"/>
    <property type="match status" value="1"/>
</dbReference>
<evidence type="ECO:0000256" key="3">
    <source>
        <dbReference type="ARBA" id="ARBA00022692"/>
    </source>
</evidence>
<dbReference type="PROSITE" id="PS00154">
    <property type="entry name" value="ATPASE_E1_E2"/>
    <property type="match status" value="1"/>
</dbReference>
<dbReference type="InterPro" id="IPR023299">
    <property type="entry name" value="ATPase_P-typ_cyto_dom_N"/>
</dbReference>
<dbReference type="SUPFAM" id="SSF81653">
    <property type="entry name" value="Calcium ATPase, transduction domain A"/>
    <property type="match status" value="1"/>
</dbReference>
<dbReference type="CDD" id="cd00371">
    <property type="entry name" value="HMA"/>
    <property type="match status" value="1"/>
</dbReference>
<evidence type="ECO:0000256" key="10">
    <source>
        <dbReference type="RuleBase" id="RU362081"/>
    </source>
</evidence>
<dbReference type="NCBIfam" id="TIGR01494">
    <property type="entry name" value="ATPase_P-type"/>
    <property type="match status" value="1"/>
</dbReference>
<dbReference type="Pfam" id="PF00702">
    <property type="entry name" value="Hydrolase"/>
    <property type="match status" value="1"/>
</dbReference>
<dbReference type="InterPro" id="IPR018303">
    <property type="entry name" value="ATPase_P-typ_P_site"/>
</dbReference>
<keyword evidence="10" id="KW-1003">Cell membrane</keyword>
<dbReference type="SUPFAM" id="SSF55008">
    <property type="entry name" value="HMA, heavy metal-associated domain"/>
    <property type="match status" value="1"/>
</dbReference>
<dbReference type="Gene3D" id="3.40.50.1000">
    <property type="entry name" value="HAD superfamily/HAD-like"/>
    <property type="match status" value="1"/>
</dbReference>
<dbReference type="Gene3D" id="3.30.70.100">
    <property type="match status" value="1"/>
</dbReference>
<evidence type="ECO:0000256" key="9">
    <source>
        <dbReference type="ARBA" id="ARBA00023136"/>
    </source>
</evidence>
<feature type="transmembrane region" description="Helical" evidence="10">
    <location>
        <begin position="701"/>
        <end position="719"/>
    </location>
</feature>
<dbReference type="InterPro" id="IPR008250">
    <property type="entry name" value="ATPase_P-typ_transduc_dom_A_sf"/>
</dbReference>
<dbReference type="EMBL" id="VLNT01000034">
    <property type="protein sequence ID" value="TSD52975.1"/>
    <property type="molecule type" value="Genomic_DNA"/>
</dbReference>
<dbReference type="InterPro" id="IPR036412">
    <property type="entry name" value="HAD-like_sf"/>
</dbReference>
<dbReference type="PROSITE" id="PS01229">
    <property type="entry name" value="COF_2"/>
    <property type="match status" value="1"/>
</dbReference>
<evidence type="ECO:0000256" key="7">
    <source>
        <dbReference type="ARBA" id="ARBA00022967"/>
    </source>
</evidence>
<dbReference type="Proteomes" id="UP000316988">
    <property type="component" value="Unassembled WGS sequence"/>
</dbReference>
<dbReference type="Gene3D" id="3.40.1110.10">
    <property type="entry name" value="Calcium-transporting ATPase, cytoplasmic domain N"/>
    <property type="match status" value="1"/>
</dbReference>
<keyword evidence="8 10" id="KW-1133">Transmembrane helix</keyword>
<feature type="transmembrane region" description="Helical" evidence="10">
    <location>
        <begin position="107"/>
        <end position="125"/>
    </location>
</feature>
<dbReference type="GO" id="GO:0055070">
    <property type="term" value="P:copper ion homeostasis"/>
    <property type="evidence" value="ECO:0007669"/>
    <property type="project" value="TreeGrafter"/>
</dbReference>
<dbReference type="Pfam" id="PF00122">
    <property type="entry name" value="E1-E2_ATPase"/>
    <property type="match status" value="1"/>
</dbReference>
<keyword evidence="9 10" id="KW-0472">Membrane</keyword>
<sequence length="731" mass="77333">MTCAACAGRVERALNKIDGVRATVNLATERAIVVGLSNDQAHRAVEAVERAGYEAREHQPDEQWSVAAARRRLTDLRTRLLVAALVTVPLMDLTIALALVPRLRFDYWDTICVLLAIPVVTWCAMPFHRATWHNLRRGAVSMDTLVSLGIVVSFGWAAASVLFGLADDSGFWIGFGEVPAGADALYLDVAAGLTTFQLAGRYFETRSRRRAADMLEALGELASAEARVIRGGEERVVPTETVRVGETIVILPGEVIPLDGTVRRGAASLDTSPVTGESALRAVTEFDHVVGGTYNTDGRIVVEVTAVGTDTQLAQVAAMAEEAQERKARIQRLVDKVVSWFVPAVIVLASLTVIGWLVTGAPLGQALAIGIAVLIIACPCALGLATPMALMVGVARGAHIGVLVRGQDAFEASGAIDTVVLDKTGTLTTGQMRVNQLVVVDAFATDQVLRWAASVESGATHPVAQAVVDYAADRGVEITEPEISETVAGRGVRGRVDDRQIAVGTVEMMTELGYELGVLNSDVRDQRETGSTVILVAVDGRCSAVIGCADTLKDSADGAVERLKSMGLDVGLLSGDHYRAASAIADRLDIDLVLAEVLPAQKAHAIEELQRRGRRVAMVGDGINDAAALAQADLGLALVTGTDIAMRSADVILLRDDLDVIPDAIGLSRATLTTIRGNLLWAAGYNVAAIPIAMAGFLNPLIAAAAMACSSLFVVHNSLRLGKHARRDRGL</sequence>
<dbReference type="GO" id="GO:0005524">
    <property type="term" value="F:ATP binding"/>
    <property type="evidence" value="ECO:0007669"/>
    <property type="project" value="UniProtKB-UniRule"/>
</dbReference>
<evidence type="ECO:0000313" key="13">
    <source>
        <dbReference type="Proteomes" id="UP000316988"/>
    </source>
</evidence>
<evidence type="ECO:0000256" key="6">
    <source>
        <dbReference type="ARBA" id="ARBA00022840"/>
    </source>
</evidence>
<dbReference type="InterPro" id="IPR006121">
    <property type="entry name" value="HMA_dom"/>
</dbReference>
<dbReference type="InterPro" id="IPR059000">
    <property type="entry name" value="ATPase_P-type_domA"/>
</dbReference>
<dbReference type="SFLD" id="SFLDF00027">
    <property type="entry name" value="p-type_atpase"/>
    <property type="match status" value="1"/>
</dbReference>
<evidence type="ECO:0000256" key="5">
    <source>
        <dbReference type="ARBA" id="ARBA00022741"/>
    </source>
</evidence>
<gene>
    <name evidence="12" type="ORF">FNM00_18485</name>
</gene>
<keyword evidence="13" id="KW-1185">Reference proteome</keyword>
<dbReference type="NCBIfam" id="TIGR01525">
    <property type="entry name" value="ATPase-IB_hvy"/>
    <property type="match status" value="1"/>
</dbReference>
<reference evidence="12 13" key="1">
    <citation type="submission" date="2019-07" db="EMBL/GenBank/DDBJ databases">
        <authorList>
            <person name="Zhao L.H."/>
        </authorList>
    </citation>
    <scope>NUCLEOTIDE SEQUENCE [LARGE SCALE GENOMIC DNA]</scope>
    <source>
        <strain evidence="12 13">Co35</strain>
    </source>
</reference>
<proteinExistence type="inferred from homology"/>
<dbReference type="InterPro" id="IPR027256">
    <property type="entry name" value="P-typ_ATPase_IB"/>
</dbReference>
<dbReference type="InterPro" id="IPR023214">
    <property type="entry name" value="HAD_sf"/>
</dbReference>
<name>A0A554RFT5_9ACTN</name>
<dbReference type="NCBIfam" id="TIGR01511">
    <property type="entry name" value="ATPase-IB1_Cu"/>
    <property type="match status" value="1"/>
</dbReference>
<evidence type="ECO:0000256" key="8">
    <source>
        <dbReference type="ARBA" id="ARBA00022989"/>
    </source>
</evidence>
<evidence type="ECO:0000256" key="1">
    <source>
        <dbReference type="ARBA" id="ARBA00004651"/>
    </source>
</evidence>
<organism evidence="12 13">
    <name type="scientific">Aeromicrobium piscarium</name>
    <dbReference type="NCBI Taxonomy" id="2590901"/>
    <lineage>
        <taxon>Bacteria</taxon>
        <taxon>Bacillati</taxon>
        <taxon>Actinomycetota</taxon>
        <taxon>Actinomycetes</taxon>
        <taxon>Propionibacteriales</taxon>
        <taxon>Nocardioidaceae</taxon>
        <taxon>Aeromicrobium</taxon>
    </lineage>
</organism>
<dbReference type="AlphaFoldDB" id="A0A554RFT5"/>
<feature type="transmembrane region" description="Helical" evidence="10">
    <location>
        <begin position="337"/>
        <end position="358"/>
    </location>
</feature>
<dbReference type="PANTHER" id="PTHR43520:SF8">
    <property type="entry name" value="P-TYPE CU(+) TRANSPORTER"/>
    <property type="match status" value="1"/>
</dbReference>
<keyword evidence="3 10" id="KW-0812">Transmembrane</keyword>
<dbReference type="SFLD" id="SFLDS00003">
    <property type="entry name" value="Haloacid_Dehalogenase"/>
    <property type="match status" value="1"/>
</dbReference>
<feature type="transmembrane region" description="Helical" evidence="10">
    <location>
        <begin position="364"/>
        <end position="386"/>
    </location>
</feature>
<feature type="transmembrane region" description="Helical" evidence="10">
    <location>
        <begin position="80"/>
        <end position="101"/>
    </location>
</feature>
<dbReference type="InterPro" id="IPR001757">
    <property type="entry name" value="P_typ_ATPase"/>
</dbReference>
<dbReference type="PROSITE" id="PS50846">
    <property type="entry name" value="HMA_2"/>
    <property type="match status" value="1"/>
</dbReference>
<dbReference type="InterPro" id="IPR023298">
    <property type="entry name" value="ATPase_P-typ_TM_dom_sf"/>
</dbReference>
<evidence type="ECO:0000259" key="11">
    <source>
        <dbReference type="PROSITE" id="PS50846"/>
    </source>
</evidence>
<keyword evidence="6 10" id="KW-0067">ATP-binding</keyword>
<dbReference type="SUPFAM" id="SSF81665">
    <property type="entry name" value="Calcium ATPase, transmembrane domain M"/>
    <property type="match status" value="1"/>
</dbReference>
<dbReference type="GO" id="GO:0016887">
    <property type="term" value="F:ATP hydrolysis activity"/>
    <property type="evidence" value="ECO:0007669"/>
    <property type="project" value="InterPro"/>
</dbReference>
<dbReference type="OrthoDB" id="7059309at2"/>
<dbReference type="SUPFAM" id="SSF56784">
    <property type="entry name" value="HAD-like"/>
    <property type="match status" value="1"/>
</dbReference>
<accession>A0A554RFT5</accession>
<comment type="subcellular location">
    <subcellularLocation>
        <location evidence="1">Cell membrane</location>
        <topology evidence="1">Multi-pass membrane protein</topology>
    </subcellularLocation>
</comment>
<evidence type="ECO:0000256" key="2">
    <source>
        <dbReference type="ARBA" id="ARBA00006024"/>
    </source>
</evidence>
<dbReference type="GO" id="GO:0005886">
    <property type="term" value="C:plasma membrane"/>
    <property type="evidence" value="ECO:0007669"/>
    <property type="project" value="UniProtKB-SubCell"/>
</dbReference>
<dbReference type="Gene3D" id="2.70.150.10">
    <property type="entry name" value="Calcium-transporting ATPase, cytoplasmic transduction domain A"/>
    <property type="match status" value="1"/>
</dbReference>
<feature type="transmembrane region" description="Helical" evidence="10">
    <location>
        <begin position="185"/>
        <end position="203"/>
    </location>
</feature>
<dbReference type="SFLD" id="SFLDG00002">
    <property type="entry name" value="C1.7:_P-type_atpase_like"/>
    <property type="match status" value="1"/>
</dbReference>
<feature type="transmembrane region" description="Helical" evidence="10">
    <location>
        <begin position="678"/>
        <end position="695"/>
    </location>
</feature>
<protein>
    <submittedName>
        <fullName evidence="12">Copper-translocating P-type ATPase</fullName>
    </submittedName>
</protein>
<feature type="domain" description="HMA" evidence="11">
    <location>
        <begin position="1"/>
        <end position="56"/>
    </location>
</feature>
<dbReference type="CDD" id="cd02094">
    <property type="entry name" value="P-type_ATPase_Cu-like"/>
    <property type="match status" value="1"/>
</dbReference>
<evidence type="ECO:0000256" key="4">
    <source>
        <dbReference type="ARBA" id="ARBA00022723"/>
    </source>
</evidence>
<dbReference type="GO" id="GO:0043682">
    <property type="term" value="F:P-type divalent copper transporter activity"/>
    <property type="evidence" value="ECO:0007669"/>
    <property type="project" value="TreeGrafter"/>
</dbReference>
<dbReference type="GO" id="GO:0005507">
    <property type="term" value="F:copper ion binding"/>
    <property type="evidence" value="ECO:0007669"/>
    <property type="project" value="TreeGrafter"/>
</dbReference>
<dbReference type="PRINTS" id="PR00119">
    <property type="entry name" value="CATATPASE"/>
</dbReference>
<keyword evidence="7" id="KW-1278">Translocase</keyword>
<keyword evidence="5 10" id="KW-0547">Nucleotide-binding</keyword>
<keyword evidence="4 10" id="KW-0479">Metal-binding</keyword>